<name>A0A1C1CC37_9EURO</name>
<gene>
    <name evidence="1" type="ORF">CLCR_00524</name>
</gene>
<dbReference type="OrthoDB" id="9976870at2759"/>
<dbReference type="VEuPathDB" id="FungiDB:CLCR_00524"/>
<keyword evidence="2" id="KW-1185">Reference proteome</keyword>
<proteinExistence type="predicted"/>
<evidence type="ECO:0000313" key="2">
    <source>
        <dbReference type="Proteomes" id="UP000094526"/>
    </source>
</evidence>
<protein>
    <submittedName>
        <fullName evidence="1">Putative ankyrin repeat domain-containing protein 29 protein</fullName>
    </submittedName>
</protein>
<reference evidence="2" key="1">
    <citation type="submission" date="2015-07" db="EMBL/GenBank/DDBJ databases">
        <authorList>
            <person name="Teixeira M.M."/>
            <person name="Souza R.C."/>
            <person name="Almeida L.G."/>
            <person name="Vicente V.A."/>
            <person name="de Hoog S."/>
            <person name="Bocca A.L."/>
            <person name="de Almeida S.R."/>
            <person name="Vasconcelos A.T."/>
            <person name="Felipe M.S."/>
        </authorList>
    </citation>
    <scope>NUCLEOTIDE SEQUENCE [LARGE SCALE GENOMIC DNA]</scope>
    <source>
        <strain evidence="2">KSF</strain>
    </source>
</reference>
<dbReference type="STRING" id="86049.A0A1C1CC37"/>
<comment type="caution">
    <text evidence="1">The sequence shown here is derived from an EMBL/GenBank/DDBJ whole genome shotgun (WGS) entry which is preliminary data.</text>
</comment>
<dbReference type="VEuPathDB" id="FungiDB:G647_09978"/>
<organism evidence="1 2">
    <name type="scientific">Cladophialophora carrionii</name>
    <dbReference type="NCBI Taxonomy" id="86049"/>
    <lineage>
        <taxon>Eukaryota</taxon>
        <taxon>Fungi</taxon>
        <taxon>Dikarya</taxon>
        <taxon>Ascomycota</taxon>
        <taxon>Pezizomycotina</taxon>
        <taxon>Eurotiomycetes</taxon>
        <taxon>Chaetothyriomycetidae</taxon>
        <taxon>Chaetothyriales</taxon>
        <taxon>Herpotrichiellaceae</taxon>
        <taxon>Cladophialophora</taxon>
    </lineage>
</organism>
<dbReference type="Gene3D" id="2.60.120.10">
    <property type="entry name" value="Jelly Rolls"/>
    <property type="match status" value="1"/>
</dbReference>
<accession>A0A1C1CC37</accession>
<sequence length="177" mass="20646">MRHTITPTTPEHGPSIVQPHFHWYIRQVEHFRVVSDECLFWKGVGAEPWMTLSAGLGKQATASVPPRTYHRFENASKTRPLVVDVQLDPEHYEGEQRFFRNFSGYLDDYRNSMMEPSPFQLCVFLHAAETPVALPLQNEWLGVIASRVFLHVMAFVGRWMLGYRASYPEYYDERKGR</sequence>
<dbReference type="EMBL" id="LGRB01000017">
    <property type="protein sequence ID" value="OCT46038.1"/>
    <property type="molecule type" value="Genomic_DNA"/>
</dbReference>
<dbReference type="InterPro" id="IPR014710">
    <property type="entry name" value="RmlC-like_jellyroll"/>
</dbReference>
<evidence type="ECO:0000313" key="1">
    <source>
        <dbReference type="EMBL" id="OCT46038.1"/>
    </source>
</evidence>
<dbReference type="AlphaFoldDB" id="A0A1C1CC37"/>
<dbReference type="Proteomes" id="UP000094526">
    <property type="component" value="Unassembled WGS sequence"/>
</dbReference>